<evidence type="ECO:0000313" key="1">
    <source>
        <dbReference type="EMBL" id="KAG2485284.1"/>
    </source>
</evidence>
<proteinExistence type="predicted"/>
<accession>A0A835XSN5</accession>
<sequence length="187" mass="20250">MTWRTALRMLNPKSDSQAALLSWANLEPVLRLADKYDSAVLRAMCVAFMTCNQADIKLEEPLTSATNTLIAATLLEQCCSEPELEMYTKSIHAVLDAALTAPTGQVQEKAFLGKLKVLLTSPLYMKLVSPSVQARVLTMVVSVMESVMSAPTGPCCTSAGCRRAKASIHTSTSVCTWYCACGTQNYS</sequence>
<name>A0A835XSN5_9CHLO</name>
<dbReference type="EMBL" id="JAEHOE010000132">
    <property type="protein sequence ID" value="KAG2485284.1"/>
    <property type="molecule type" value="Genomic_DNA"/>
</dbReference>
<dbReference type="AlphaFoldDB" id="A0A835XSN5"/>
<protein>
    <submittedName>
        <fullName evidence="1">Uncharacterized protein</fullName>
    </submittedName>
</protein>
<dbReference type="OrthoDB" id="559589at2759"/>
<gene>
    <name evidence="1" type="ORF">HYH03_015959</name>
</gene>
<dbReference type="Proteomes" id="UP000612055">
    <property type="component" value="Unassembled WGS sequence"/>
</dbReference>
<reference evidence="1" key="1">
    <citation type="journal article" date="2020" name="bioRxiv">
        <title>Comparative genomics of Chlamydomonas.</title>
        <authorList>
            <person name="Craig R.J."/>
            <person name="Hasan A.R."/>
            <person name="Ness R.W."/>
            <person name="Keightley P.D."/>
        </authorList>
    </citation>
    <scope>NUCLEOTIDE SEQUENCE</scope>
    <source>
        <strain evidence="1">CCAP 11/70</strain>
    </source>
</reference>
<comment type="caution">
    <text evidence="1">The sequence shown here is derived from an EMBL/GenBank/DDBJ whole genome shotgun (WGS) entry which is preliminary data.</text>
</comment>
<organism evidence="1 2">
    <name type="scientific">Edaphochlamys debaryana</name>
    <dbReference type="NCBI Taxonomy" id="47281"/>
    <lineage>
        <taxon>Eukaryota</taxon>
        <taxon>Viridiplantae</taxon>
        <taxon>Chlorophyta</taxon>
        <taxon>core chlorophytes</taxon>
        <taxon>Chlorophyceae</taxon>
        <taxon>CS clade</taxon>
        <taxon>Chlamydomonadales</taxon>
        <taxon>Chlamydomonadales incertae sedis</taxon>
        <taxon>Edaphochlamys</taxon>
    </lineage>
</organism>
<keyword evidence="2" id="KW-1185">Reference proteome</keyword>
<evidence type="ECO:0000313" key="2">
    <source>
        <dbReference type="Proteomes" id="UP000612055"/>
    </source>
</evidence>